<dbReference type="Pfam" id="PF07958">
    <property type="entry name" value="DUF1688"/>
    <property type="match status" value="1"/>
</dbReference>
<organism evidence="1 2">
    <name type="scientific">Bdellovibrio bacteriovorus</name>
    <dbReference type="NCBI Taxonomy" id="959"/>
    <lineage>
        <taxon>Bacteria</taxon>
        <taxon>Pseudomonadati</taxon>
        <taxon>Bdellovibrionota</taxon>
        <taxon>Bdellovibrionia</taxon>
        <taxon>Bdellovibrionales</taxon>
        <taxon>Pseudobdellovibrionaceae</taxon>
        <taxon>Bdellovibrio</taxon>
    </lineage>
</organism>
<evidence type="ECO:0000313" key="1">
    <source>
        <dbReference type="EMBL" id="KYG63255.1"/>
    </source>
</evidence>
<comment type="caution">
    <text evidence="1">The sequence shown here is derived from an EMBL/GenBank/DDBJ whole genome shotgun (WGS) entry which is preliminary data.</text>
</comment>
<dbReference type="GO" id="GO:0016757">
    <property type="term" value="F:glycosyltransferase activity"/>
    <property type="evidence" value="ECO:0007669"/>
    <property type="project" value="UniProtKB-KW"/>
</dbReference>
<reference evidence="1 2" key="1">
    <citation type="submission" date="2016-03" db="EMBL/GenBank/DDBJ databases">
        <authorList>
            <person name="Ploux O."/>
        </authorList>
    </citation>
    <scope>NUCLEOTIDE SEQUENCE [LARGE SCALE GENOMIC DNA]</scope>
    <source>
        <strain evidence="1 2">BER2</strain>
    </source>
</reference>
<protein>
    <submittedName>
        <fullName evidence="1">Uracil phosphoribosyltransferase</fullName>
    </submittedName>
</protein>
<evidence type="ECO:0000313" key="2">
    <source>
        <dbReference type="Proteomes" id="UP000075391"/>
    </source>
</evidence>
<dbReference type="PANTHER" id="PTHR31687">
    <property type="match status" value="1"/>
</dbReference>
<dbReference type="AlphaFoldDB" id="A0A150WIJ7"/>
<dbReference type="OrthoDB" id="5288514at2"/>
<keyword evidence="1" id="KW-0808">Transferase</keyword>
<name>A0A150WIJ7_BDEBC</name>
<dbReference type="RefSeq" id="WP_063243621.1">
    <property type="nucleotide sequence ID" value="NZ_CP168967.1"/>
</dbReference>
<dbReference type="Proteomes" id="UP000075391">
    <property type="component" value="Unassembled WGS sequence"/>
</dbReference>
<accession>A0A150WIJ7</accession>
<sequence>MNSHTYTEKDLDFLLSPSAIRDSAEKILQLTEDGKTHFNYHPEKMSSVVNYVVDVIRDKYPTLDIPFHSRWGHFRAGQVDRVKILEAKLSEKDALEIARTKLDLVITSVLLDAGAGDSWIYEERLTGKKISRSEGLAVASFYLFIQGHLSSHRTNPLQVDSLALRSLNEKTLRSAFQVRPDNPLVGVEGRLALLKNLGEVLARKKDLFKGERPGGLVDYLLARYGYTVTGPQILRAVLDGFGDIWPGRVKVGTTNLGDIWSYDKIPGGLAAFHKLSQWMSYSLMEPLMEAGFEITGIEKLTGLAEYRNGGLLLDLGLISLKQNELQQRPHRPDSDLVIEWRGLTISLLDRIGAEVRKKLNKSDEDFPLAKVLEGGTWWAGRKAAGSLRKDSSPPLKIESDGTVF</sequence>
<gene>
    <name evidence="1" type="ORF">AZI85_04260</name>
</gene>
<dbReference type="EMBL" id="LUKF01000014">
    <property type="protein sequence ID" value="KYG63255.1"/>
    <property type="molecule type" value="Genomic_DNA"/>
</dbReference>
<proteinExistence type="predicted"/>
<dbReference type="InterPro" id="IPR012469">
    <property type="entry name" value="DUF1688"/>
</dbReference>
<keyword evidence="1" id="KW-0328">Glycosyltransferase</keyword>
<dbReference type="PANTHER" id="PTHR31687:SF3">
    <property type="entry name" value="PROTEIN URG3"/>
    <property type="match status" value="1"/>
</dbReference>